<evidence type="ECO:0000259" key="3">
    <source>
        <dbReference type="Pfam" id="PF00561"/>
    </source>
</evidence>
<dbReference type="SUPFAM" id="SSF53474">
    <property type="entry name" value="alpha/beta-Hydrolases"/>
    <property type="match status" value="1"/>
</dbReference>
<dbReference type="InterPro" id="IPR029058">
    <property type="entry name" value="AB_hydrolase_fold"/>
</dbReference>
<gene>
    <name evidence="4" type="ORF">SAMN05421753_102282</name>
</gene>
<evidence type="ECO:0000313" key="4">
    <source>
        <dbReference type="EMBL" id="SFH73846.1"/>
    </source>
</evidence>
<proteinExistence type="predicted"/>
<dbReference type="Gene3D" id="3.40.50.1820">
    <property type="entry name" value="alpha/beta hydrolase"/>
    <property type="match status" value="1"/>
</dbReference>
<evidence type="ECO:0000313" key="5">
    <source>
        <dbReference type="Proteomes" id="UP000199518"/>
    </source>
</evidence>
<organism evidence="4 5">
    <name type="scientific">Planctomicrobium piriforme</name>
    <dbReference type="NCBI Taxonomy" id="1576369"/>
    <lineage>
        <taxon>Bacteria</taxon>
        <taxon>Pseudomonadati</taxon>
        <taxon>Planctomycetota</taxon>
        <taxon>Planctomycetia</taxon>
        <taxon>Planctomycetales</taxon>
        <taxon>Planctomycetaceae</taxon>
        <taxon>Planctomicrobium</taxon>
    </lineage>
</organism>
<dbReference type="STRING" id="1576369.SAMN05421753_102282"/>
<evidence type="ECO:0000256" key="1">
    <source>
        <dbReference type="ARBA" id="ARBA00022801"/>
    </source>
</evidence>
<feature type="domain" description="AB hydrolase-1" evidence="3">
    <location>
        <begin position="58"/>
        <end position="302"/>
    </location>
</feature>
<sequence length="322" mass="36012">MIRSSAYSLVLGLASTACLLLAAPQIASAQTPVKVLHKTVKVGDLDIFYREAGPKDAPAILLLHGFPTSSQMFRNLIPALGGKYRVIAPDYPGYGYSSMPPHDKFAYTFDNLSQVIDQFTEKVGLTKYALYVQDYGAPVGYRLAVKHPERITAIVVQNGNAYDEGLDNEFWKPIKAYWAEPNSQEKRNAIRNLVTYEATKWQYTDGVPNVELVAPDGAAEDQFLLNRPGNDEIQLDLFLSYGSNPPLYPSWQAYFRKHQPPMLIVWGKNDKIFPAAGAEPYKRDLKTLEFHLLDAGHFALETKCDEIAGLMRNFLAQHVGPK</sequence>
<feature type="chain" id="PRO_5011756217" evidence="2">
    <location>
        <begin position="30"/>
        <end position="322"/>
    </location>
</feature>
<reference evidence="5" key="1">
    <citation type="submission" date="2016-10" db="EMBL/GenBank/DDBJ databases">
        <authorList>
            <person name="Varghese N."/>
            <person name="Submissions S."/>
        </authorList>
    </citation>
    <scope>NUCLEOTIDE SEQUENCE [LARGE SCALE GENOMIC DNA]</scope>
    <source>
        <strain evidence="5">DSM 26348</strain>
    </source>
</reference>
<dbReference type="PROSITE" id="PS51257">
    <property type="entry name" value="PROKAR_LIPOPROTEIN"/>
    <property type="match status" value="1"/>
</dbReference>
<dbReference type="InterPro" id="IPR000639">
    <property type="entry name" value="Epox_hydrolase-like"/>
</dbReference>
<dbReference type="PANTHER" id="PTHR42977">
    <property type="entry name" value="HYDROLASE-RELATED"/>
    <property type="match status" value="1"/>
</dbReference>
<dbReference type="InterPro" id="IPR000073">
    <property type="entry name" value="AB_hydrolase_1"/>
</dbReference>
<accession>A0A1I3CHP5</accession>
<dbReference type="EMBL" id="FOQD01000002">
    <property type="protein sequence ID" value="SFH73846.1"/>
    <property type="molecule type" value="Genomic_DNA"/>
</dbReference>
<dbReference type="PRINTS" id="PR00412">
    <property type="entry name" value="EPOXHYDRLASE"/>
</dbReference>
<evidence type="ECO:0000256" key="2">
    <source>
        <dbReference type="SAM" id="SignalP"/>
    </source>
</evidence>
<feature type="signal peptide" evidence="2">
    <location>
        <begin position="1"/>
        <end position="29"/>
    </location>
</feature>
<keyword evidence="5" id="KW-1185">Reference proteome</keyword>
<dbReference type="GO" id="GO:0004301">
    <property type="term" value="F:epoxide hydrolase activity"/>
    <property type="evidence" value="ECO:0007669"/>
    <property type="project" value="TreeGrafter"/>
</dbReference>
<keyword evidence="2" id="KW-0732">Signal</keyword>
<dbReference type="Proteomes" id="UP000199518">
    <property type="component" value="Unassembled WGS sequence"/>
</dbReference>
<dbReference type="InterPro" id="IPR051340">
    <property type="entry name" value="Haloalkane_dehalogenase"/>
</dbReference>
<protein>
    <submittedName>
        <fullName evidence="4">Pimeloyl-ACP methyl ester carboxylesterase</fullName>
    </submittedName>
</protein>
<dbReference type="RefSeq" id="WP_092047966.1">
    <property type="nucleotide sequence ID" value="NZ_FOQD01000002.1"/>
</dbReference>
<dbReference type="PANTHER" id="PTHR42977:SF3">
    <property type="entry name" value="AB HYDROLASE-1 DOMAIN-CONTAINING PROTEIN"/>
    <property type="match status" value="1"/>
</dbReference>
<keyword evidence="1" id="KW-0378">Hydrolase</keyword>
<dbReference type="FunFam" id="3.40.50.1820:FF:000173">
    <property type="entry name" value="Alpha/beta hydrolase"/>
    <property type="match status" value="1"/>
</dbReference>
<dbReference type="OrthoDB" id="9797695at2"/>
<name>A0A1I3CHP5_9PLAN</name>
<dbReference type="AlphaFoldDB" id="A0A1I3CHP5"/>
<dbReference type="PRINTS" id="PR00111">
    <property type="entry name" value="ABHYDROLASE"/>
</dbReference>
<dbReference type="Pfam" id="PF00561">
    <property type="entry name" value="Abhydrolase_1"/>
    <property type="match status" value="1"/>
</dbReference>